<dbReference type="Proteomes" id="UP000003277">
    <property type="component" value="Unassembled WGS sequence"/>
</dbReference>
<evidence type="ECO:0000313" key="2">
    <source>
        <dbReference type="EMBL" id="EHO62067.1"/>
    </source>
</evidence>
<dbReference type="HOGENOM" id="CLU_2464124_0_0_9"/>
<protein>
    <submittedName>
        <fullName evidence="2">Uncharacterized protein</fullName>
    </submittedName>
</protein>
<name>H1D311_9FIRM</name>
<dbReference type="OrthoDB" id="9956291at2"/>
<accession>H1D311</accession>
<evidence type="ECO:0000256" key="1">
    <source>
        <dbReference type="SAM" id="Phobius"/>
    </source>
</evidence>
<dbReference type="RefSeq" id="WP_008860491.1">
    <property type="nucleotide sequence ID" value="NZ_JH591190.1"/>
</dbReference>
<comment type="caution">
    <text evidence="2">The sequence shown here is derived from an EMBL/GenBank/DDBJ whole genome shotgun (WGS) entry which is preliminary data.</text>
</comment>
<feature type="transmembrane region" description="Helical" evidence="1">
    <location>
        <begin position="6"/>
        <end position="22"/>
    </location>
</feature>
<dbReference type="AlphaFoldDB" id="H1D311"/>
<sequence>MGTLLTILITAAIAGWFGYSLYRMWRGASGRDCASCALGSGFDYALYNDKKAAPPKAEFVTAAGHHIIVDEAAARMRRERIRKMMEGR</sequence>
<keyword evidence="1" id="KW-0472">Membrane</keyword>
<proteinExistence type="predicted"/>
<dbReference type="EMBL" id="ADLT01000070">
    <property type="protein sequence ID" value="EHO62067.1"/>
    <property type="molecule type" value="Genomic_DNA"/>
</dbReference>
<organism evidence="2 3">
    <name type="scientific">Dialister succinatiphilus YIT 11850</name>
    <dbReference type="NCBI Taxonomy" id="742743"/>
    <lineage>
        <taxon>Bacteria</taxon>
        <taxon>Bacillati</taxon>
        <taxon>Bacillota</taxon>
        <taxon>Negativicutes</taxon>
        <taxon>Veillonellales</taxon>
        <taxon>Veillonellaceae</taxon>
        <taxon>Dialister</taxon>
    </lineage>
</organism>
<reference evidence="2 3" key="1">
    <citation type="submission" date="2011-11" db="EMBL/GenBank/DDBJ databases">
        <title>The Genome Sequence of Dialister succinatiphilus YIT 11850.</title>
        <authorList>
            <consortium name="The Broad Institute Genome Sequencing Platform"/>
            <person name="Earl A."/>
            <person name="Ward D."/>
            <person name="Feldgarden M."/>
            <person name="Gevers D."/>
            <person name="Morotomi M."/>
            <person name="Young S.K."/>
            <person name="Zeng Q."/>
            <person name="Gargeya S."/>
            <person name="Fitzgerald M."/>
            <person name="Haas B."/>
            <person name="Abouelleil A."/>
            <person name="Alvarado L."/>
            <person name="Arachchi H.M."/>
            <person name="Berlin A."/>
            <person name="Brown A."/>
            <person name="Chapman S.B."/>
            <person name="Dunbar C."/>
            <person name="Gearin G."/>
            <person name="Goldberg J."/>
            <person name="Griggs A."/>
            <person name="Gujja S."/>
            <person name="Heiman D."/>
            <person name="Howarth C."/>
            <person name="Lui A."/>
            <person name="MacDonald P.J.P."/>
            <person name="Montmayeur A."/>
            <person name="Murphy C."/>
            <person name="Neiman D."/>
            <person name="Pearson M."/>
            <person name="Priest M."/>
            <person name="Roberts A."/>
            <person name="Saif S."/>
            <person name="Shea T."/>
            <person name="Sisk P."/>
            <person name="Stolte C."/>
            <person name="Sykes S."/>
            <person name="Wortman J."/>
            <person name="Nusbaum C."/>
            <person name="Birren B."/>
        </authorList>
    </citation>
    <scope>NUCLEOTIDE SEQUENCE [LARGE SCALE GENOMIC DNA]</scope>
    <source>
        <strain evidence="2 3">YIT 11850</strain>
    </source>
</reference>
<keyword evidence="1" id="KW-1133">Transmembrane helix</keyword>
<keyword evidence="3" id="KW-1185">Reference proteome</keyword>
<evidence type="ECO:0000313" key="3">
    <source>
        <dbReference type="Proteomes" id="UP000003277"/>
    </source>
</evidence>
<keyword evidence="1" id="KW-0812">Transmembrane</keyword>
<gene>
    <name evidence="2" type="ORF">HMPREF9453_01999</name>
</gene>
<dbReference type="PATRIC" id="fig|742743.3.peg.2013"/>
<dbReference type="GeneID" id="98911390"/>